<gene>
    <name evidence="1" type="ORF">FH608_048625</name>
</gene>
<dbReference type="Proteomes" id="UP000312512">
    <property type="component" value="Unassembled WGS sequence"/>
</dbReference>
<name>A0A5C4V013_9ACTN</name>
<dbReference type="RefSeq" id="WP_139638018.1">
    <property type="nucleotide sequence ID" value="NZ_VDLX02000034.1"/>
</dbReference>
<evidence type="ECO:0000313" key="2">
    <source>
        <dbReference type="Proteomes" id="UP000312512"/>
    </source>
</evidence>
<keyword evidence="2" id="KW-1185">Reference proteome</keyword>
<protein>
    <submittedName>
        <fullName evidence="1">Uncharacterized protein</fullName>
    </submittedName>
</protein>
<dbReference type="EMBL" id="VDLX02000034">
    <property type="protein sequence ID" value="KAB8183910.1"/>
    <property type="molecule type" value="Genomic_DNA"/>
</dbReference>
<dbReference type="SUPFAM" id="SSF52540">
    <property type="entry name" value="P-loop containing nucleoside triphosphate hydrolases"/>
    <property type="match status" value="1"/>
</dbReference>
<dbReference type="InterPro" id="IPR027417">
    <property type="entry name" value="P-loop_NTPase"/>
</dbReference>
<evidence type="ECO:0000313" key="1">
    <source>
        <dbReference type="EMBL" id="KAB8183910.1"/>
    </source>
</evidence>
<dbReference type="AlphaFoldDB" id="A0A5C4V013"/>
<proteinExistence type="predicted"/>
<sequence>MAENGMPLESRIAERSGVSAEDVRGVFDDYGVPLATPPARPRTLRLHRLRLSGVRTGSVYPGKFDTSLRFSEGLTGLVAANLRGKTSVLELITWCLRGSPRESIGVRHWLHEIDLDAEVAGQPMGFRLNLSEEKITSAVVLTGSDIQALEAAREPDTTRDIVAVLRASSEESYSEQIQALMMDRLDLHPLVNSLQETGTQTHGWPVYFGAIYLPAGRDKALLGELLMSGLPGRLLQVFLDLPSAAALTRVKTTADVLGARRKARLAADKAARDQRSQERQQIEADLRQAQERLALVSDTEDGEQESLTDLAAEAVGLSRAVANTQDMWDEMMQAHRRARAQRQHDSKLFNDVSESATARMLFHGLDPKACPRCDQEINADRRREEIEARACAVCSRPVPGDDDNHEDVITEAKQRLEASAAAEKAAKEALEAAEAELARLSEDLAQVQERLRRAEFATQVPARLAAREEVLRLEGALSVFPELPPLVDDPSETRALQVLKAAVKILEEDHESAAATLFADLNREIVELGQRFGIDSLEAVKIDRAARLEITKGGDRPKPFSVQSPGERLRLRIAVVIALLRVGDVHHVSTHPGLLLIDSPKAEEVQDLDIRRLLGELAALATDKHLQVLITTTDFKLAHDVLQQGNIIEAPDGKPLW</sequence>
<dbReference type="Gene3D" id="3.40.50.300">
    <property type="entry name" value="P-loop containing nucleotide triphosphate hydrolases"/>
    <property type="match status" value="2"/>
</dbReference>
<reference evidence="1 2" key="1">
    <citation type="submission" date="2019-10" db="EMBL/GenBank/DDBJ databases">
        <title>Nonomuraea sp. nov., isolated from Phyllanthus amarus.</title>
        <authorList>
            <person name="Klykleung N."/>
            <person name="Tanasupawat S."/>
        </authorList>
    </citation>
    <scope>NUCLEOTIDE SEQUENCE [LARGE SCALE GENOMIC DNA]</scope>
    <source>
        <strain evidence="1 2">PA1-10</strain>
    </source>
</reference>
<comment type="caution">
    <text evidence="1">The sequence shown here is derived from an EMBL/GenBank/DDBJ whole genome shotgun (WGS) entry which is preliminary data.</text>
</comment>
<organism evidence="1 2">
    <name type="scientific">Nonomuraea phyllanthi</name>
    <dbReference type="NCBI Taxonomy" id="2219224"/>
    <lineage>
        <taxon>Bacteria</taxon>
        <taxon>Bacillati</taxon>
        <taxon>Actinomycetota</taxon>
        <taxon>Actinomycetes</taxon>
        <taxon>Streptosporangiales</taxon>
        <taxon>Streptosporangiaceae</taxon>
        <taxon>Nonomuraea</taxon>
    </lineage>
</organism>
<dbReference type="OrthoDB" id="4773646at2"/>
<accession>A0A5C4V013</accession>